<evidence type="ECO:0000313" key="7">
    <source>
        <dbReference type="Proteomes" id="UP000053989"/>
    </source>
</evidence>
<evidence type="ECO:0000256" key="2">
    <source>
        <dbReference type="ARBA" id="ARBA00022723"/>
    </source>
</evidence>
<dbReference type="PANTHER" id="PTHR46030:SF1">
    <property type="entry name" value="ALPHA-KETOGLUTARATE-DEPENDENT DIOXYGENASE ALKB HOMOLOG 6"/>
    <property type="match status" value="1"/>
</dbReference>
<dbReference type="GO" id="GO:0005634">
    <property type="term" value="C:nucleus"/>
    <property type="evidence" value="ECO:0007669"/>
    <property type="project" value="TreeGrafter"/>
</dbReference>
<dbReference type="STRING" id="1036808.A0A0C3DMG9"/>
<accession>A0A0C3DMG9</accession>
<dbReference type="InParanoid" id="A0A0C3DMG9"/>
<dbReference type="PANTHER" id="PTHR46030">
    <property type="entry name" value="ALPHA-KETOGLUTARATE-DEPENDENT DIOXYGENASE ALKB HOMOLOG 6"/>
    <property type="match status" value="1"/>
</dbReference>
<proteinExistence type="inferred from homology"/>
<name>A0A0C3DMG9_9AGAM</name>
<organism evidence="6 7">
    <name type="scientific">Scleroderma citrinum Foug A</name>
    <dbReference type="NCBI Taxonomy" id="1036808"/>
    <lineage>
        <taxon>Eukaryota</taxon>
        <taxon>Fungi</taxon>
        <taxon>Dikarya</taxon>
        <taxon>Basidiomycota</taxon>
        <taxon>Agaricomycotina</taxon>
        <taxon>Agaricomycetes</taxon>
        <taxon>Agaricomycetidae</taxon>
        <taxon>Boletales</taxon>
        <taxon>Sclerodermatineae</taxon>
        <taxon>Sclerodermataceae</taxon>
        <taxon>Scleroderma</taxon>
    </lineage>
</organism>
<comment type="similarity">
    <text evidence="1">Belongs to the alkB family.</text>
</comment>
<keyword evidence="4" id="KW-0560">Oxidoreductase</keyword>
<evidence type="ECO:0000256" key="1">
    <source>
        <dbReference type="ARBA" id="ARBA00007879"/>
    </source>
</evidence>
<keyword evidence="7" id="KW-1185">Reference proteome</keyword>
<dbReference type="EMBL" id="KN822047">
    <property type="protein sequence ID" value="KIM61855.1"/>
    <property type="molecule type" value="Genomic_DNA"/>
</dbReference>
<dbReference type="Gene3D" id="2.60.120.590">
    <property type="entry name" value="Alpha-ketoglutarate-dependent dioxygenase AlkB-like"/>
    <property type="match status" value="1"/>
</dbReference>
<dbReference type="HOGENOM" id="CLU_059836_0_0_1"/>
<reference evidence="6 7" key="1">
    <citation type="submission" date="2014-04" db="EMBL/GenBank/DDBJ databases">
        <authorList>
            <consortium name="DOE Joint Genome Institute"/>
            <person name="Kuo A."/>
            <person name="Kohler A."/>
            <person name="Nagy L.G."/>
            <person name="Floudas D."/>
            <person name="Copeland A."/>
            <person name="Barry K.W."/>
            <person name="Cichocki N."/>
            <person name="Veneault-Fourrey C."/>
            <person name="LaButti K."/>
            <person name="Lindquist E.A."/>
            <person name="Lipzen A."/>
            <person name="Lundell T."/>
            <person name="Morin E."/>
            <person name="Murat C."/>
            <person name="Sun H."/>
            <person name="Tunlid A."/>
            <person name="Henrissat B."/>
            <person name="Grigoriev I.V."/>
            <person name="Hibbett D.S."/>
            <person name="Martin F."/>
            <person name="Nordberg H.P."/>
            <person name="Cantor M.N."/>
            <person name="Hua S.X."/>
        </authorList>
    </citation>
    <scope>NUCLEOTIDE SEQUENCE [LARGE SCALE GENOMIC DNA]</scope>
    <source>
        <strain evidence="6 7">Foug A</strain>
    </source>
</reference>
<evidence type="ECO:0000256" key="3">
    <source>
        <dbReference type="ARBA" id="ARBA00022964"/>
    </source>
</evidence>
<reference evidence="7" key="2">
    <citation type="submission" date="2015-01" db="EMBL/GenBank/DDBJ databases">
        <title>Evolutionary Origins and Diversification of the Mycorrhizal Mutualists.</title>
        <authorList>
            <consortium name="DOE Joint Genome Institute"/>
            <consortium name="Mycorrhizal Genomics Consortium"/>
            <person name="Kohler A."/>
            <person name="Kuo A."/>
            <person name="Nagy L.G."/>
            <person name="Floudas D."/>
            <person name="Copeland A."/>
            <person name="Barry K.W."/>
            <person name="Cichocki N."/>
            <person name="Veneault-Fourrey C."/>
            <person name="LaButti K."/>
            <person name="Lindquist E.A."/>
            <person name="Lipzen A."/>
            <person name="Lundell T."/>
            <person name="Morin E."/>
            <person name="Murat C."/>
            <person name="Riley R."/>
            <person name="Ohm R."/>
            <person name="Sun H."/>
            <person name="Tunlid A."/>
            <person name="Henrissat B."/>
            <person name="Grigoriev I.V."/>
            <person name="Hibbett D.S."/>
            <person name="Martin F."/>
        </authorList>
    </citation>
    <scope>NUCLEOTIDE SEQUENCE [LARGE SCALE GENOMIC DNA]</scope>
    <source>
        <strain evidence="7">Foug A</strain>
    </source>
</reference>
<dbReference type="InterPro" id="IPR037151">
    <property type="entry name" value="AlkB-like_sf"/>
</dbReference>
<dbReference type="Proteomes" id="UP000053989">
    <property type="component" value="Unassembled WGS sequence"/>
</dbReference>
<evidence type="ECO:0000256" key="5">
    <source>
        <dbReference type="ARBA" id="ARBA00023004"/>
    </source>
</evidence>
<keyword evidence="2" id="KW-0479">Metal-binding</keyword>
<dbReference type="SUPFAM" id="SSF51197">
    <property type="entry name" value="Clavaminate synthase-like"/>
    <property type="match status" value="1"/>
</dbReference>
<keyword evidence="3" id="KW-0223">Dioxygenase</keyword>
<dbReference type="OrthoDB" id="412814at2759"/>
<evidence type="ECO:0008006" key="8">
    <source>
        <dbReference type="Google" id="ProtNLM"/>
    </source>
</evidence>
<dbReference type="GO" id="GO:0046872">
    <property type="term" value="F:metal ion binding"/>
    <property type="evidence" value="ECO:0007669"/>
    <property type="project" value="UniProtKB-KW"/>
</dbReference>
<evidence type="ECO:0000313" key="6">
    <source>
        <dbReference type="EMBL" id="KIM61855.1"/>
    </source>
</evidence>
<gene>
    <name evidence="6" type="ORF">SCLCIDRAFT_16047</name>
</gene>
<evidence type="ECO:0000256" key="4">
    <source>
        <dbReference type="ARBA" id="ARBA00023002"/>
    </source>
</evidence>
<dbReference type="InterPro" id="IPR032862">
    <property type="entry name" value="ALKBH6"/>
</dbReference>
<dbReference type="GO" id="GO:0051213">
    <property type="term" value="F:dioxygenase activity"/>
    <property type="evidence" value="ECO:0007669"/>
    <property type="project" value="UniProtKB-KW"/>
</dbReference>
<dbReference type="AlphaFoldDB" id="A0A0C3DMG9"/>
<keyword evidence="5" id="KW-0408">Iron</keyword>
<protein>
    <recommendedName>
        <fullName evidence="8">Fe2OG dioxygenase domain-containing protein</fullName>
    </recommendedName>
</protein>
<sequence>MLEACTSAFLPRWTIQCDVASAYYIPCFISKEEETYLLRQGNQINEYPNQRWETLLELRVGPYILGRLRSTGAFGDSPHKGAIRAILNELSIGDVQPHEDDPAYHPVVATISLSFYSVFHYFRYSLEEDSKAPIHDERHKGRSIYLTPVFSVFLEPRSVIITGNLYTSHLHGIDGVTLEDEVIITNWQNIKNDDMREIVHGGGTLLQSNV</sequence>